<dbReference type="PROSITE" id="PS00211">
    <property type="entry name" value="ABC_TRANSPORTER_1"/>
    <property type="match status" value="1"/>
</dbReference>
<evidence type="ECO:0000256" key="7">
    <source>
        <dbReference type="ARBA" id="ARBA00022967"/>
    </source>
</evidence>
<evidence type="ECO:0000256" key="9">
    <source>
        <dbReference type="ARBA" id="ARBA00023136"/>
    </source>
</evidence>
<dbReference type="SMART" id="SM00382">
    <property type="entry name" value="AAA"/>
    <property type="match status" value="1"/>
</dbReference>
<protein>
    <recommendedName>
        <fullName evidence="12">Nickel import system ATP-binding protein NikD</fullName>
        <ecNumber evidence="11">7.2.2.11</ecNumber>
    </recommendedName>
</protein>
<dbReference type="SUPFAM" id="SSF52540">
    <property type="entry name" value="P-loop containing nucleoside triphosphate hydrolases"/>
    <property type="match status" value="1"/>
</dbReference>
<dbReference type="PANTHER" id="PTHR43297:SF13">
    <property type="entry name" value="NICKEL ABC TRANSPORTER, ATP-BINDING PROTEIN"/>
    <property type="match status" value="1"/>
</dbReference>
<keyword evidence="9" id="KW-0472">Membrane</keyword>
<evidence type="ECO:0000256" key="13">
    <source>
        <dbReference type="ARBA" id="ARBA00048610"/>
    </source>
</evidence>
<evidence type="ECO:0000256" key="5">
    <source>
        <dbReference type="ARBA" id="ARBA00022741"/>
    </source>
</evidence>
<evidence type="ECO:0000256" key="3">
    <source>
        <dbReference type="ARBA" id="ARBA00022448"/>
    </source>
</evidence>
<keyword evidence="16" id="KW-1185">Reference proteome</keyword>
<dbReference type="PANTHER" id="PTHR43297">
    <property type="entry name" value="OLIGOPEPTIDE TRANSPORT ATP-BINDING PROTEIN APPD"/>
    <property type="match status" value="1"/>
</dbReference>
<dbReference type="Proteomes" id="UP000005713">
    <property type="component" value="Unassembled WGS sequence"/>
</dbReference>
<accession>A3K354</accession>
<dbReference type="GO" id="GO:0005524">
    <property type="term" value="F:ATP binding"/>
    <property type="evidence" value="ECO:0007669"/>
    <property type="project" value="UniProtKB-KW"/>
</dbReference>
<reference evidence="15 16" key="1">
    <citation type="submission" date="2006-06" db="EMBL/GenBank/DDBJ databases">
        <authorList>
            <person name="Moran M.A."/>
            <person name="Ferriera S."/>
            <person name="Johnson J."/>
            <person name="Kravitz S."/>
            <person name="Beeson K."/>
            <person name="Sutton G."/>
            <person name="Rogers Y.-H."/>
            <person name="Friedman R."/>
            <person name="Frazier M."/>
            <person name="Venter J.C."/>
        </authorList>
    </citation>
    <scope>NUCLEOTIDE SEQUENCE [LARGE SCALE GENOMIC DNA]</scope>
    <source>
        <strain evidence="15 16">E-37</strain>
    </source>
</reference>
<dbReference type="InterPro" id="IPR003439">
    <property type="entry name" value="ABC_transporter-like_ATP-bd"/>
</dbReference>
<name>A3K354_SAGS3</name>
<evidence type="ECO:0000256" key="4">
    <source>
        <dbReference type="ARBA" id="ARBA00022475"/>
    </source>
</evidence>
<dbReference type="AlphaFoldDB" id="A3K354"/>
<keyword evidence="5" id="KW-0547">Nucleotide-binding</keyword>
<dbReference type="GO" id="GO:0016887">
    <property type="term" value="F:ATP hydrolysis activity"/>
    <property type="evidence" value="ECO:0007669"/>
    <property type="project" value="InterPro"/>
</dbReference>
<evidence type="ECO:0000313" key="16">
    <source>
        <dbReference type="Proteomes" id="UP000005713"/>
    </source>
</evidence>
<dbReference type="OrthoDB" id="7374568at2"/>
<keyword evidence="3" id="KW-0813">Transport</keyword>
<gene>
    <name evidence="15" type="ORF">SSE37_17413</name>
</gene>
<dbReference type="InterPro" id="IPR050388">
    <property type="entry name" value="ABC_Ni/Peptide_Import"/>
</dbReference>
<comment type="similarity">
    <text evidence="2">Belongs to the ABC transporter superfamily.</text>
</comment>
<dbReference type="GO" id="GO:0015413">
    <property type="term" value="F:ABC-type nickel transporter activity"/>
    <property type="evidence" value="ECO:0007669"/>
    <property type="project" value="UniProtKB-EC"/>
</dbReference>
<evidence type="ECO:0000256" key="1">
    <source>
        <dbReference type="ARBA" id="ARBA00004417"/>
    </source>
</evidence>
<keyword evidence="8" id="KW-0406">Ion transport</keyword>
<keyword evidence="4" id="KW-1003">Cell membrane</keyword>
<evidence type="ECO:0000256" key="11">
    <source>
        <dbReference type="ARBA" id="ARBA00039098"/>
    </source>
</evidence>
<dbReference type="InterPro" id="IPR017871">
    <property type="entry name" value="ABC_transporter-like_CS"/>
</dbReference>
<dbReference type="eggNOG" id="COG0444">
    <property type="taxonomic scope" value="Bacteria"/>
</dbReference>
<keyword evidence="7" id="KW-1278">Translocase</keyword>
<sequence>MSLKVEDLSVRFLTGPVPEGASLSVQFGEIVGLTGNSGAGKSLVAKALAGALPPNATRTGKITIDGAPVDPRRIALAPQRLDALDLLAQVSRQNQRFARLAGRSANVSGALAGVGLPAETTRLYPHELSGGMARCVLLVTALATGADWIVADEPTVGPDEATAGRILSLLADLSIGGRGVNFFRMTLSVW</sequence>
<dbReference type="Gene3D" id="3.40.50.300">
    <property type="entry name" value="P-loop containing nucleotide triphosphate hydrolases"/>
    <property type="match status" value="1"/>
</dbReference>
<evidence type="ECO:0000256" key="2">
    <source>
        <dbReference type="ARBA" id="ARBA00005417"/>
    </source>
</evidence>
<evidence type="ECO:0000259" key="14">
    <source>
        <dbReference type="SMART" id="SM00382"/>
    </source>
</evidence>
<dbReference type="EMBL" id="AAYA01000005">
    <property type="protein sequence ID" value="EBA08613.1"/>
    <property type="molecule type" value="Genomic_DNA"/>
</dbReference>
<dbReference type="EC" id="7.2.2.11" evidence="11"/>
<evidence type="ECO:0000256" key="12">
    <source>
        <dbReference type="ARBA" id="ARBA00044143"/>
    </source>
</evidence>
<dbReference type="RefSeq" id="WP_005858626.1">
    <property type="nucleotide sequence ID" value="NZ_AAYA01000005.1"/>
</dbReference>
<comment type="caution">
    <text evidence="15">The sequence shown here is derived from an EMBL/GenBank/DDBJ whole genome shotgun (WGS) entry which is preliminary data.</text>
</comment>
<organism evidence="15 16">
    <name type="scientific">Sagittula stellata (strain ATCC 700073 / DSM 11524 / E-37)</name>
    <dbReference type="NCBI Taxonomy" id="388399"/>
    <lineage>
        <taxon>Bacteria</taxon>
        <taxon>Pseudomonadati</taxon>
        <taxon>Pseudomonadota</taxon>
        <taxon>Alphaproteobacteria</taxon>
        <taxon>Rhodobacterales</taxon>
        <taxon>Roseobacteraceae</taxon>
        <taxon>Sagittula</taxon>
    </lineage>
</organism>
<proteinExistence type="inferred from homology"/>
<evidence type="ECO:0000256" key="8">
    <source>
        <dbReference type="ARBA" id="ARBA00023065"/>
    </source>
</evidence>
<comment type="subunit">
    <text evidence="10">The complex is composed of two ATP-binding proteins (NikD and NikE), two transmembrane proteins (NikB and NikC) and a solute-binding protein (NikA).</text>
</comment>
<evidence type="ECO:0000256" key="6">
    <source>
        <dbReference type="ARBA" id="ARBA00022840"/>
    </source>
</evidence>
<comment type="subcellular location">
    <subcellularLocation>
        <location evidence="1">Cell inner membrane</location>
        <topology evidence="1">Peripheral membrane protein</topology>
    </subcellularLocation>
</comment>
<evidence type="ECO:0000256" key="10">
    <source>
        <dbReference type="ARBA" id="ARBA00038669"/>
    </source>
</evidence>
<comment type="catalytic activity">
    <reaction evidence="13">
        <text>Ni(2+)(out) + ATP + H2O = Ni(2+)(in) + ADP + phosphate + H(+)</text>
        <dbReference type="Rhea" id="RHEA:15557"/>
        <dbReference type="ChEBI" id="CHEBI:15377"/>
        <dbReference type="ChEBI" id="CHEBI:15378"/>
        <dbReference type="ChEBI" id="CHEBI:30616"/>
        <dbReference type="ChEBI" id="CHEBI:43474"/>
        <dbReference type="ChEBI" id="CHEBI:49786"/>
        <dbReference type="ChEBI" id="CHEBI:456216"/>
        <dbReference type="EC" id="7.2.2.11"/>
    </reaction>
    <physiologicalReaction direction="left-to-right" evidence="13">
        <dbReference type="Rhea" id="RHEA:15558"/>
    </physiologicalReaction>
</comment>
<dbReference type="GO" id="GO:0005886">
    <property type="term" value="C:plasma membrane"/>
    <property type="evidence" value="ECO:0007669"/>
    <property type="project" value="UniProtKB-SubCell"/>
</dbReference>
<dbReference type="InterPro" id="IPR027417">
    <property type="entry name" value="P-loop_NTPase"/>
</dbReference>
<keyword evidence="6 15" id="KW-0067">ATP-binding</keyword>
<evidence type="ECO:0000313" key="15">
    <source>
        <dbReference type="EMBL" id="EBA08613.1"/>
    </source>
</evidence>
<feature type="domain" description="AAA+ ATPase" evidence="14">
    <location>
        <begin position="27"/>
        <end position="186"/>
    </location>
</feature>
<dbReference type="Pfam" id="PF00005">
    <property type="entry name" value="ABC_tran"/>
    <property type="match status" value="1"/>
</dbReference>
<dbReference type="InterPro" id="IPR003593">
    <property type="entry name" value="AAA+_ATPase"/>
</dbReference>